<gene>
    <name evidence="2" type="ORF">DFR70_101711</name>
</gene>
<name>A0A318KEQ1_9NOCA</name>
<dbReference type="Proteomes" id="UP000247569">
    <property type="component" value="Unassembled WGS sequence"/>
</dbReference>
<sequence length="469" mass="49530">MRVDWQVYYDAAKKCHELATDLRAADKPVHDAMKSECAGMAGDAPGCKEWGKSFDRASLQTAQTCTNLADALTNFGYVLYATGYNYGISDQGKTSTQPTRPDVRQVPLYKVDFPSSVGDNGNGIKRDHTVGVEAVFNEVADQIASAFGKLPNGDTGKLDKAVSVWSTFANHDTITNAASRISAIIGLFEGADDARSLKYQQNLEAIRSHLGTLRDGASQVATASLSLIGPIKDYSAGTAEVRIDFENAIKSALVALTATLAVAAVTAWFTFGASIAAAGGSAVVIGGQTVRAIQIAYDASKLYRALGWSTAAAAAYVGTMAAFNGAPDLNAVSAALAGIISMKAVIDDDSPDSGGEAGSAAVPNKDVTDEMARMLQQGIHPGEDCSEIAEHLEKVAGGVGEILRVDPPAGKELTVEEYGRSEEFLYHEVYTDGKYVYDPRHSSSPVPIEQWRKTIMGDNPGATIKTVGK</sequence>
<evidence type="ECO:0000313" key="2">
    <source>
        <dbReference type="EMBL" id="PXX71289.1"/>
    </source>
</evidence>
<organism evidence="2 3">
    <name type="scientific">Nocardia tenerifensis</name>
    <dbReference type="NCBI Taxonomy" id="228006"/>
    <lineage>
        <taxon>Bacteria</taxon>
        <taxon>Bacillati</taxon>
        <taxon>Actinomycetota</taxon>
        <taxon>Actinomycetes</taxon>
        <taxon>Mycobacteriales</taxon>
        <taxon>Nocardiaceae</taxon>
        <taxon>Nocardia</taxon>
    </lineage>
</organism>
<keyword evidence="1" id="KW-1133">Transmembrane helix</keyword>
<keyword evidence="3" id="KW-1185">Reference proteome</keyword>
<feature type="transmembrane region" description="Helical" evidence="1">
    <location>
        <begin position="305"/>
        <end position="323"/>
    </location>
</feature>
<proteinExistence type="predicted"/>
<accession>A0A318KEQ1</accession>
<keyword evidence="1" id="KW-0812">Transmembrane</keyword>
<dbReference type="EMBL" id="QJKF01000001">
    <property type="protein sequence ID" value="PXX71289.1"/>
    <property type="molecule type" value="Genomic_DNA"/>
</dbReference>
<reference evidence="2 3" key="1">
    <citation type="submission" date="2018-05" db="EMBL/GenBank/DDBJ databases">
        <title>Genomic Encyclopedia of Type Strains, Phase IV (KMG-IV): sequencing the most valuable type-strain genomes for metagenomic binning, comparative biology and taxonomic classification.</title>
        <authorList>
            <person name="Goeker M."/>
        </authorList>
    </citation>
    <scope>NUCLEOTIDE SEQUENCE [LARGE SCALE GENOMIC DNA]</scope>
    <source>
        <strain evidence="2 3">DSM 44704</strain>
    </source>
</reference>
<comment type="caution">
    <text evidence="2">The sequence shown here is derived from an EMBL/GenBank/DDBJ whole genome shotgun (WGS) entry which is preliminary data.</text>
</comment>
<protein>
    <submittedName>
        <fullName evidence="2">Uncharacterized protein</fullName>
    </submittedName>
</protein>
<evidence type="ECO:0000313" key="3">
    <source>
        <dbReference type="Proteomes" id="UP000247569"/>
    </source>
</evidence>
<dbReference type="RefSeq" id="WP_040741769.1">
    <property type="nucleotide sequence ID" value="NZ_QJKF01000001.1"/>
</dbReference>
<evidence type="ECO:0000256" key="1">
    <source>
        <dbReference type="SAM" id="Phobius"/>
    </source>
</evidence>
<keyword evidence="1" id="KW-0472">Membrane</keyword>
<dbReference type="AlphaFoldDB" id="A0A318KEQ1"/>